<accession>A0A1H9PQH2</accession>
<proteinExistence type="predicted"/>
<keyword evidence="2" id="KW-1185">Reference proteome</keyword>
<organism evidence="1 2">
    <name type="scientific">Propionibacterium cyclohexanicum</name>
    <dbReference type="NCBI Taxonomy" id="64702"/>
    <lineage>
        <taxon>Bacteria</taxon>
        <taxon>Bacillati</taxon>
        <taxon>Actinomycetota</taxon>
        <taxon>Actinomycetes</taxon>
        <taxon>Propionibacteriales</taxon>
        <taxon>Propionibacteriaceae</taxon>
        <taxon>Propionibacterium</taxon>
    </lineage>
</organism>
<name>A0A1H9PQH2_9ACTN</name>
<dbReference type="AlphaFoldDB" id="A0A1H9PQH2"/>
<dbReference type="STRING" id="64702.SAMN05443377_101199"/>
<gene>
    <name evidence="1" type="ORF">SAMN05443377_101199</name>
</gene>
<evidence type="ECO:0000313" key="2">
    <source>
        <dbReference type="Proteomes" id="UP000198815"/>
    </source>
</evidence>
<reference evidence="1 2" key="1">
    <citation type="submission" date="2016-10" db="EMBL/GenBank/DDBJ databases">
        <authorList>
            <person name="de Groot N.N."/>
        </authorList>
    </citation>
    <scope>NUCLEOTIDE SEQUENCE [LARGE SCALE GENOMIC DNA]</scope>
    <source>
        <strain evidence="1 2">DSM 16859</strain>
    </source>
</reference>
<dbReference type="RefSeq" id="WP_143052767.1">
    <property type="nucleotide sequence ID" value="NZ_FOGZ01000001.1"/>
</dbReference>
<evidence type="ECO:0000313" key="1">
    <source>
        <dbReference type="EMBL" id="SER50378.1"/>
    </source>
</evidence>
<sequence length="66" mass="7014">MSVFILALIAALALAVAVGAVVAIGIQGYYRDRNPRLARLLHRIARLLNGEPPPVSTGLEDASPKH</sequence>
<protein>
    <submittedName>
        <fullName evidence="1">Uncharacterized protein</fullName>
    </submittedName>
</protein>
<dbReference type="Proteomes" id="UP000198815">
    <property type="component" value="Unassembled WGS sequence"/>
</dbReference>
<dbReference type="EMBL" id="FOGZ01000001">
    <property type="protein sequence ID" value="SER50378.1"/>
    <property type="molecule type" value="Genomic_DNA"/>
</dbReference>